<dbReference type="SUPFAM" id="SSF47240">
    <property type="entry name" value="Ferritin-like"/>
    <property type="match status" value="1"/>
</dbReference>
<protein>
    <recommendedName>
        <fullName evidence="3">Ferritin-like domain-containing protein</fullName>
    </recommendedName>
</protein>
<dbReference type="AlphaFoldDB" id="A0A7G1Q801"/>
<keyword evidence="2" id="KW-1185">Reference proteome</keyword>
<name>A0A7G1Q801_9GAMM</name>
<evidence type="ECO:0000313" key="1">
    <source>
        <dbReference type="EMBL" id="CAB1274385.1"/>
    </source>
</evidence>
<gene>
    <name evidence="1" type="ORF">NSCAC_0142</name>
</gene>
<dbReference type="InterPro" id="IPR009078">
    <property type="entry name" value="Ferritin-like_SF"/>
</dbReference>
<dbReference type="RefSeq" id="WP_197744540.1">
    <property type="nucleotide sequence ID" value="NZ_LR778175.1"/>
</dbReference>
<sequence>MTSPTVITDADYKMRNWSDPNPESIQLGSDAHKEMFCSLLLETHNPYKPAVMDWPRLSDEELKRVASLPIWDIAVQTEGRASLRVATYAKTINDPTLRAALDMDAAEEKRHKEVLSRLAKFYNVTLAYEPHYTVPKNPEWAWMVTGYSECIDSFFAFGLFESAKRSGFFPIALTDTFEPVIQEEARHILFFVNWIAWYKYNLKIWQKPWFFIRILAVWVFLIWERVGIAKGLDKNEELRDANFAITGTEQIGVEIQLVDLLKICLSENKRRLSGYDQRLVRPRIVPFFVRIICNTISVTNRVKRKY</sequence>
<dbReference type="Proteomes" id="UP000516072">
    <property type="component" value="Chromosome"/>
</dbReference>
<proteinExistence type="predicted"/>
<dbReference type="EMBL" id="LR778175">
    <property type="protein sequence ID" value="CAB1274385.1"/>
    <property type="molecule type" value="Genomic_DNA"/>
</dbReference>
<organism evidence="1 2">
    <name type="scientific">Candidatus Nitrosacidococcus tergens</name>
    <dbReference type="NCBI Taxonomy" id="553981"/>
    <lineage>
        <taxon>Bacteria</taxon>
        <taxon>Pseudomonadati</taxon>
        <taxon>Pseudomonadota</taxon>
        <taxon>Gammaproteobacteria</taxon>
        <taxon>Chromatiales</taxon>
        <taxon>Chromatiaceae</taxon>
        <taxon>Candidatus Nitrosacidococcus</taxon>
    </lineage>
</organism>
<evidence type="ECO:0008006" key="3">
    <source>
        <dbReference type="Google" id="ProtNLM"/>
    </source>
</evidence>
<reference evidence="1 2" key="1">
    <citation type="submission" date="2020-03" db="EMBL/GenBank/DDBJ databases">
        <authorList>
            <person name="Picone N."/>
        </authorList>
    </citation>
    <scope>NUCLEOTIDE SEQUENCE [LARGE SCALE GENOMIC DNA]</scope>
    <source>
        <strain evidence="1">NSCAC1</strain>
    </source>
</reference>
<evidence type="ECO:0000313" key="2">
    <source>
        <dbReference type="Proteomes" id="UP000516072"/>
    </source>
</evidence>
<accession>A0A7G1Q801</accession>
<dbReference type="KEGG" id="ntg:NSCAC_0142"/>